<evidence type="ECO:0000256" key="10">
    <source>
        <dbReference type="ARBA" id="ARBA00023065"/>
    </source>
</evidence>
<sequence>MIDTYHVLDADVIIIGAGISGLVAAYALLQKEPTLNLLILEATDRIGGRVISKPLIDKNNDYHMYDIGGHWINPQQKEIIELLAELNVNIEFSSNHFGKIIFDYDGKIFKESKPNAFAFLTVGAKLELARFVTKIENLCKKVRLDPDLAATSMEKFISLNIKHECVKALIEWIILKNFGLKTADLTLGFYVFFCTSSHGIANQLDGLNEFWIKDGATWICNKIMFLANLEPIIKARVGQIKTTRRHSEVTTTRGTFYSSYVIVAVPPSEITKIRFLPPLPRQKLEALKEVSEGKLAQFVITYVRPFWANSGYKGDVHVLRGHCSEKPIISCFDVSAKNESVLMGYFLQSEKNPKDAILKQLAFYFGNEALKPLQVTVEQCKSGSPMCCFKSFGKMCSVQENTDRIFWAGAETSTEWYGTICGAVIAGNRAAREVIYSLRPATLTLDDMRFFGTDLSEINVRNRMYDSYYKKLLNPYNQMSAVVFTILMVFVWNRYLKDVKIKKLAVVFYVITMEIVKIFCFLLGLLIYAHYANCDPFISGKIQRHEQLYPYYAMEIAGQIPGVIGFTLVGLFCATMSFNLDPTVRDSFWTFFFGYTIQWTNYVSLSQAGVQKFLALPTFREWVCHFSAITIMAAPSDIYKFGAYYIYTTIGMALLGLLAIFVFFPVFFKLQVTSIYEYLEKRFDHKTKIFVSFLFILGEVFTIAVSTFAPSLALAAVYAHYAKCDPFITGKIQRHEQLLPYYTAEIAGLIPGVVGFTLVGLFCATMSHFSAITIMIVPVEIYKFGGFYLYVLFAVDLMSLITIYIFLPVFFNLQITSVYEYLEKRFDSRTRLLISLFFVISEILTLSICLYIPALAISVVSGFHVHLITVTISAICIFYTTIGGLKTVVWTDFLQVGIILLSLIIVLILGFISSGNVWNKALETGRLDIFDLDPTKRDTFWTFVVGYTIHWTNYVSLTQSGVQKYLTLPTLKDCNNAVKIFALVMNVVVILCILLGFLIYAHYSNCDPLLSGKIKKHEQLVPYYIMEIAGNLPGVFSLTLVAFFCASLSTISSSLNAISGVIYKDFVTKFVKSEITEKTAGYILRIIVVIAGILFVLIVFVIEHLGDIFPLVMSMTAFVDGPSVALFTSGVLIPKMNAKGAFIGAIVAFIIQGVIFIISKIYLYNKAIVAIPKPKMGVLIRQFCQTFF</sequence>
<feature type="binding site" evidence="13">
    <location>
        <position position="237"/>
    </location>
    <ligand>
        <name>FAD</name>
        <dbReference type="ChEBI" id="CHEBI:57692"/>
    </ligand>
</feature>
<dbReference type="InterPro" id="IPR038377">
    <property type="entry name" value="Na/Glc_symporter_sf"/>
</dbReference>
<dbReference type="GO" id="GO:0006814">
    <property type="term" value="P:sodium ion transport"/>
    <property type="evidence" value="ECO:0000318"/>
    <property type="project" value="GO_Central"/>
</dbReference>
<dbReference type="Pfam" id="PF00474">
    <property type="entry name" value="SSF"/>
    <property type="match status" value="1"/>
</dbReference>
<evidence type="ECO:0000256" key="11">
    <source>
        <dbReference type="ARBA" id="ARBA00023136"/>
    </source>
</evidence>
<evidence type="ECO:0000256" key="7">
    <source>
        <dbReference type="ARBA" id="ARBA00022989"/>
    </source>
</evidence>
<feature type="transmembrane region" description="Helical" evidence="14">
    <location>
        <begin position="980"/>
        <end position="1003"/>
    </location>
</feature>
<dbReference type="PANTHER" id="PTHR42985:SF21">
    <property type="entry name" value="SODIUM-DEPENDENT MULTIVITAMIN TRANSPORTER-LIKE PROTEIN"/>
    <property type="match status" value="1"/>
</dbReference>
<reference evidence="16 17" key="2">
    <citation type="journal article" date="2010" name="Nucleic Acids Res.">
        <title>BeetleBase in 2010: revisions to provide comprehensive genomic information for Tribolium castaneum.</title>
        <authorList>
            <person name="Kim H.S."/>
            <person name="Murphy T."/>
            <person name="Xia J."/>
            <person name="Caragea D."/>
            <person name="Park Y."/>
            <person name="Beeman R.W."/>
            <person name="Lorenzen M.D."/>
            <person name="Butcher S."/>
            <person name="Manak J.R."/>
            <person name="Brown S.J."/>
        </authorList>
    </citation>
    <scope>GENOME REANNOTATION</scope>
    <source>
        <strain evidence="16 17">Georgia GA2</strain>
    </source>
</reference>
<dbReference type="InterPro" id="IPR036188">
    <property type="entry name" value="FAD/NAD-bd_sf"/>
</dbReference>
<feature type="transmembrane region" description="Helical" evidence="14">
    <location>
        <begin position="552"/>
        <end position="578"/>
    </location>
</feature>
<dbReference type="GO" id="GO:0015293">
    <property type="term" value="F:symporter activity"/>
    <property type="evidence" value="ECO:0000318"/>
    <property type="project" value="GO_Central"/>
</dbReference>
<evidence type="ECO:0000256" key="2">
    <source>
        <dbReference type="ARBA" id="ARBA00004651"/>
    </source>
</evidence>
<dbReference type="AlphaFoldDB" id="A0A139WAP1"/>
<keyword evidence="8 14" id="KW-0560">Oxidoreductase</keyword>
<evidence type="ECO:0000256" key="8">
    <source>
        <dbReference type="ARBA" id="ARBA00023002"/>
    </source>
</evidence>
<comment type="cofactor">
    <cofactor evidence="1 14">
        <name>FAD</name>
        <dbReference type="ChEBI" id="CHEBI:57692"/>
    </cofactor>
</comment>
<proteinExistence type="inferred from homology"/>
<dbReference type="NCBIfam" id="TIGR00813">
    <property type="entry name" value="sss"/>
    <property type="match status" value="1"/>
</dbReference>
<dbReference type="InterPro" id="IPR002937">
    <property type="entry name" value="Amino_oxidase"/>
</dbReference>
<evidence type="ECO:0000256" key="3">
    <source>
        <dbReference type="ARBA" id="ARBA00006434"/>
    </source>
</evidence>
<keyword evidence="11 14" id="KW-0472">Membrane</keyword>
<feature type="transmembrane region" description="Helical" evidence="14">
    <location>
        <begin position="689"/>
        <end position="721"/>
    </location>
</feature>
<dbReference type="EC" id="1.4.3.-" evidence="14"/>
<evidence type="ECO:0000313" key="17">
    <source>
        <dbReference type="Proteomes" id="UP000007266"/>
    </source>
</evidence>
<accession>A0A139WAP1</accession>
<name>A0A139WAP1_TRICA</name>
<comment type="similarity">
    <text evidence="3">Belongs to the sodium:solute symporter (SSF) (TC 2.A.21) family.</text>
</comment>
<evidence type="ECO:0000256" key="12">
    <source>
        <dbReference type="ARBA" id="ARBA00023201"/>
    </source>
</evidence>
<evidence type="ECO:0000256" key="1">
    <source>
        <dbReference type="ARBA" id="ARBA00001974"/>
    </source>
</evidence>
<keyword evidence="12" id="KW-0739">Sodium transport</keyword>
<comment type="subcellular location">
    <subcellularLocation>
        <location evidence="2">Cell membrane</location>
        <topology evidence="2">Multi-pass membrane protein</topology>
    </subcellularLocation>
</comment>
<feature type="binding site" evidence="13">
    <location>
        <position position="345"/>
    </location>
    <ligand>
        <name>substrate</name>
    </ligand>
</feature>
<dbReference type="InParanoid" id="A0A139WAP1"/>
<dbReference type="InterPro" id="IPR051163">
    <property type="entry name" value="Sodium:Solute_Symporter_SSF"/>
</dbReference>
<dbReference type="STRING" id="7070.A0A139WAP1"/>
<keyword evidence="10" id="KW-0406">Ion transport</keyword>
<gene>
    <name evidence="16" type="primary">AUGUSTUS-3.0.2_31445</name>
    <name evidence="16" type="ORF">TcasGA2_TC031445</name>
</gene>
<feature type="binding site" evidence="13">
    <location>
        <position position="411"/>
    </location>
    <ligand>
        <name>FAD</name>
        <dbReference type="ChEBI" id="CHEBI:57692"/>
    </ligand>
</feature>
<evidence type="ECO:0000256" key="6">
    <source>
        <dbReference type="ARBA" id="ARBA00022692"/>
    </source>
</evidence>
<feature type="transmembrane region" description="Helical" evidence="14">
    <location>
        <begin position="741"/>
        <end position="766"/>
    </location>
</feature>
<feature type="transmembrane region" description="Helical" evidence="14">
    <location>
        <begin position="893"/>
        <end position="912"/>
    </location>
</feature>
<reference evidence="16 17" key="1">
    <citation type="journal article" date="2008" name="Nature">
        <title>The genome of the model beetle and pest Tribolium castaneum.</title>
        <authorList>
            <consortium name="Tribolium Genome Sequencing Consortium"/>
            <person name="Richards S."/>
            <person name="Gibbs R.A."/>
            <person name="Weinstock G.M."/>
            <person name="Brown S.J."/>
            <person name="Denell R."/>
            <person name="Beeman R.W."/>
            <person name="Gibbs R."/>
            <person name="Beeman R.W."/>
            <person name="Brown S.J."/>
            <person name="Bucher G."/>
            <person name="Friedrich M."/>
            <person name="Grimmelikhuijzen C.J."/>
            <person name="Klingler M."/>
            <person name="Lorenzen M."/>
            <person name="Richards S."/>
            <person name="Roth S."/>
            <person name="Schroder R."/>
            <person name="Tautz D."/>
            <person name="Zdobnov E.M."/>
            <person name="Muzny D."/>
            <person name="Gibbs R.A."/>
            <person name="Weinstock G.M."/>
            <person name="Attaway T."/>
            <person name="Bell S."/>
            <person name="Buhay C.J."/>
            <person name="Chandrabose M.N."/>
            <person name="Chavez D."/>
            <person name="Clerk-Blankenburg K.P."/>
            <person name="Cree A."/>
            <person name="Dao M."/>
            <person name="Davis C."/>
            <person name="Chacko J."/>
            <person name="Dinh H."/>
            <person name="Dugan-Rocha S."/>
            <person name="Fowler G."/>
            <person name="Garner T.T."/>
            <person name="Garnes J."/>
            <person name="Gnirke A."/>
            <person name="Hawes A."/>
            <person name="Hernandez J."/>
            <person name="Hines S."/>
            <person name="Holder M."/>
            <person name="Hume J."/>
            <person name="Jhangiani S.N."/>
            <person name="Joshi V."/>
            <person name="Khan Z.M."/>
            <person name="Jackson L."/>
            <person name="Kovar C."/>
            <person name="Kowis A."/>
            <person name="Lee S."/>
            <person name="Lewis L.R."/>
            <person name="Margolis J."/>
            <person name="Morgan M."/>
            <person name="Nazareth L.V."/>
            <person name="Nguyen N."/>
            <person name="Okwuonu G."/>
            <person name="Parker D."/>
            <person name="Richards S."/>
            <person name="Ruiz S.J."/>
            <person name="Santibanez J."/>
            <person name="Savard J."/>
            <person name="Scherer S.E."/>
            <person name="Schneider B."/>
            <person name="Sodergren E."/>
            <person name="Tautz D."/>
            <person name="Vattahil S."/>
            <person name="Villasana D."/>
            <person name="White C.S."/>
            <person name="Wright R."/>
            <person name="Park Y."/>
            <person name="Beeman R.W."/>
            <person name="Lord J."/>
            <person name="Oppert B."/>
            <person name="Lorenzen M."/>
            <person name="Brown S."/>
            <person name="Wang L."/>
            <person name="Savard J."/>
            <person name="Tautz D."/>
            <person name="Richards S."/>
            <person name="Weinstock G."/>
            <person name="Gibbs R.A."/>
            <person name="Liu Y."/>
            <person name="Worley K."/>
            <person name="Weinstock G."/>
            <person name="Elsik C.G."/>
            <person name="Reese J.T."/>
            <person name="Elhaik E."/>
            <person name="Landan G."/>
            <person name="Graur D."/>
            <person name="Arensburger P."/>
            <person name="Atkinson P."/>
            <person name="Beeman R.W."/>
            <person name="Beidler J."/>
            <person name="Brown S.J."/>
            <person name="Demuth J.P."/>
            <person name="Drury D.W."/>
            <person name="Du Y.Z."/>
            <person name="Fujiwara H."/>
            <person name="Lorenzen M."/>
            <person name="Maselli V."/>
            <person name="Osanai M."/>
            <person name="Park Y."/>
            <person name="Robertson H.M."/>
            <person name="Tu Z."/>
            <person name="Wang J.J."/>
            <person name="Wang S."/>
            <person name="Richards S."/>
            <person name="Song H."/>
            <person name="Zhang L."/>
            <person name="Sodergren E."/>
            <person name="Werner D."/>
            <person name="Stanke M."/>
            <person name="Morgenstern B."/>
            <person name="Solovyev V."/>
            <person name="Kosarev P."/>
            <person name="Brown G."/>
            <person name="Chen H.C."/>
            <person name="Ermolaeva O."/>
            <person name="Hlavina W."/>
            <person name="Kapustin Y."/>
            <person name="Kiryutin B."/>
            <person name="Kitts P."/>
            <person name="Maglott D."/>
            <person name="Pruitt K."/>
            <person name="Sapojnikov V."/>
            <person name="Souvorov A."/>
            <person name="Mackey A.J."/>
            <person name="Waterhouse R.M."/>
            <person name="Wyder S."/>
            <person name="Zdobnov E.M."/>
            <person name="Zdobnov E.M."/>
            <person name="Wyder S."/>
            <person name="Kriventseva E.V."/>
            <person name="Kadowaki T."/>
            <person name="Bork P."/>
            <person name="Aranda M."/>
            <person name="Bao R."/>
            <person name="Beermann A."/>
            <person name="Berns N."/>
            <person name="Bolognesi R."/>
            <person name="Bonneton F."/>
            <person name="Bopp D."/>
            <person name="Brown S.J."/>
            <person name="Bucher G."/>
            <person name="Butts T."/>
            <person name="Chaumot A."/>
            <person name="Denell R.E."/>
            <person name="Ferrier D.E."/>
            <person name="Friedrich M."/>
            <person name="Gordon C.M."/>
            <person name="Jindra M."/>
            <person name="Klingler M."/>
            <person name="Lan Q."/>
            <person name="Lattorff H.M."/>
            <person name="Laudet V."/>
            <person name="von Levetsow C."/>
            <person name="Liu Z."/>
            <person name="Lutz R."/>
            <person name="Lynch J.A."/>
            <person name="da Fonseca R.N."/>
            <person name="Posnien N."/>
            <person name="Reuter R."/>
            <person name="Roth S."/>
            <person name="Savard J."/>
            <person name="Schinko J.B."/>
            <person name="Schmitt C."/>
            <person name="Schoppmeier M."/>
            <person name="Schroder R."/>
            <person name="Shippy T.D."/>
            <person name="Simonnet F."/>
            <person name="Marques-Souza H."/>
            <person name="Tautz D."/>
            <person name="Tomoyasu Y."/>
            <person name="Trauner J."/>
            <person name="Van der Zee M."/>
            <person name="Vervoort M."/>
            <person name="Wittkopp N."/>
            <person name="Wimmer E.A."/>
            <person name="Yang X."/>
            <person name="Jones A.K."/>
            <person name="Sattelle D.B."/>
            <person name="Ebert P.R."/>
            <person name="Nelson D."/>
            <person name="Scott J.G."/>
            <person name="Beeman R.W."/>
            <person name="Muthukrishnan S."/>
            <person name="Kramer K.J."/>
            <person name="Arakane Y."/>
            <person name="Beeman R.W."/>
            <person name="Zhu Q."/>
            <person name="Hogenkamp D."/>
            <person name="Dixit R."/>
            <person name="Oppert B."/>
            <person name="Jiang H."/>
            <person name="Zou Z."/>
            <person name="Marshall J."/>
            <person name="Elpidina E."/>
            <person name="Vinokurov K."/>
            <person name="Oppert C."/>
            <person name="Zou Z."/>
            <person name="Evans J."/>
            <person name="Lu Z."/>
            <person name="Zhao P."/>
            <person name="Sumathipala N."/>
            <person name="Altincicek B."/>
            <person name="Vilcinskas A."/>
            <person name="Williams M."/>
            <person name="Hultmark D."/>
            <person name="Hetru C."/>
            <person name="Jiang H."/>
            <person name="Grimmelikhuijzen C.J."/>
            <person name="Hauser F."/>
            <person name="Cazzamali G."/>
            <person name="Williamson M."/>
            <person name="Park Y."/>
            <person name="Li B."/>
            <person name="Tanaka Y."/>
            <person name="Predel R."/>
            <person name="Neupert S."/>
            <person name="Schachtner J."/>
            <person name="Verleyen P."/>
            <person name="Raible F."/>
            <person name="Bork P."/>
            <person name="Friedrich M."/>
            <person name="Walden K.K."/>
            <person name="Robertson H.M."/>
            <person name="Angeli S."/>
            <person name="Foret S."/>
            <person name="Bucher G."/>
            <person name="Schuetz S."/>
            <person name="Maleszka R."/>
            <person name="Wimmer E.A."/>
            <person name="Beeman R.W."/>
            <person name="Lorenzen M."/>
            <person name="Tomoyasu Y."/>
            <person name="Miller S.C."/>
            <person name="Grossmann D."/>
            <person name="Bucher G."/>
        </authorList>
    </citation>
    <scope>NUCLEOTIDE SEQUENCE [LARGE SCALE GENOMIC DNA]</scope>
    <source>
        <strain evidence="16 17">Georgia GA2</strain>
    </source>
</reference>
<feature type="transmembrane region" description="Helical" evidence="14">
    <location>
        <begin position="1082"/>
        <end position="1102"/>
    </location>
</feature>
<feature type="transmembrane region" description="Helical" evidence="14">
    <location>
        <begin position="504"/>
        <end position="531"/>
    </location>
</feature>
<feature type="domain" description="Amine oxidase" evidence="15">
    <location>
        <begin position="19"/>
        <end position="435"/>
    </location>
</feature>
<dbReference type="Gene3D" id="3.50.50.60">
    <property type="entry name" value="FAD/NAD(P)-binding domain"/>
    <property type="match status" value="1"/>
</dbReference>
<dbReference type="GO" id="GO:0008131">
    <property type="term" value="F:primary methylamine oxidase activity"/>
    <property type="evidence" value="ECO:0007669"/>
    <property type="project" value="UniProtKB-ARBA"/>
</dbReference>
<dbReference type="eggNOG" id="KOG2349">
    <property type="taxonomic scope" value="Eukaryota"/>
</dbReference>
<evidence type="ECO:0000256" key="5">
    <source>
        <dbReference type="ARBA" id="ARBA00022475"/>
    </source>
</evidence>
<dbReference type="GO" id="GO:0005886">
    <property type="term" value="C:plasma membrane"/>
    <property type="evidence" value="ECO:0007669"/>
    <property type="project" value="UniProtKB-SubCell"/>
</dbReference>
<organism evidence="16 17">
    <name type="scientific">Tribolium castaneum</name>
    <name type="common">Red flour beetle</name>
    <dbReference type="NCBI Taxonomy" id="7070"/>
    <lineage>
        <taxon>Eukaryota</taxon>
        <taxon>Metazoa</taxon>
        <taxon>Ecdysozoa</taxon>
        <taxon>Arthropoda</taxon>
        <taxon>Hexapoda</taxon>
        <taxon>Insecta</taxon>
        <taxon>Pterygota</taxon>
        <taxon>Neoptera</taxon>
        <taxon>Endopterygota</taxon>
        <taxon>Coleoptera</taxon>
        <taxon>Polyphaga</taxon>
        <taxon>Cucujiformia</taxon>
        <taxon>Tenebrionidae</taxon>
        <taxon>Tenebrionidae incertae sedis</taxon>
        <taxon>Tribolium</taxon>
    </lineage>
</organism>
<dbReference type="SUPFAM" id="SSF51905">
    <property type="entry name" value="FAD/NAD(P)-binding domain"/>
    <property type="match status" value="1"/>
</dbReference>
<evidence type="ECO:0000256" key="13">
    <source>
        <dbReference type="PIRSR" id="PIRSR601613-1"/>
    </source>
</evidence>
<feature type="transmembrane region" description="Helical" evidence="14">
    <location>
        <begin position="859"/>
        <end position="881"/>
    </location>
</feature>
<dbReference type="InterPro" id="IPR001613">
    <property type="entry name" value="Flavin_amine_oxidase"/>
</dbReference>
<evidence type="ECO:0000256" key="14">
    <source>
        <dbReference type="RuleBase" id="RU362067"/>
    </source>
</evidence>
<feature type="transmembrane region" description="Helical" evidence="14">
    <location>
        <begin position="787"/>
        <end position="811"/>
    </location>
</feature>
<dbReference type="PRINTS" id="PR00757">
    <property type="entry name" value="AMINEOXDASEF"/>
</dbReference>
<comment type="similarity">
    <text evidence="14">Belongs to the flavin monoamine oxidase family.</text>
</comment>
<feature type="transmembrane region" description="Helical" evidence="14">
    <location>
        <begin position="831"/>
        <end position="852"/>
    </location>
</feature>
<dbReference type="PROSITE" id="PS50283">
    <property type="entry name" value="NA_SOLUT_SYMP_3"/>
    <property type="match status" value="2"/>
</dbReference>
<keyword evidence="14" id="KW-0285">Flavoprotein</keyword>
<keyword evidence="4" id="KW-0813">Transport</keyword>
<keyword evidence="14" id="KW-0274">FAD</keyword>
<keyword evidence="9" id="KW-0915">Sodium</keyword>
<dbReference type="Proteomes" id="UP000007266">
    <property type="component" value="Linkage group 10"/>
</dbReference>
<feature type="transmembrane region" description="Helical" evidence="14">
    <location>
        <begin position="12"/>
        <end position="29"/>
    </location>
</feature>
<feature type="transmembrane region" description="Helical" evidence="14">
    <location>
        <begin position="473"/>
        <end position="492"/>
    </location>
</feature>
<feature type="transmembrane region" description="Helical" evidence="14">
    <location>
        <begin position="1108"/>
        <end position="1133"/>
    </location>
</feature>
<feature type="binding site" evidence="13">
    <location>
        <begin position="41"/>
        <end position="42"/>
    </location>
    <ligand>
        <name>FAD</name>
        <dbReference type="ChEBI" id="CHEBI:57692"/>
    </ligand>
</feature>
<evidence type="ECO:0000256" key="4">
    <source>
        <dbReference type="ARBA" id="ARBA00022448"/>
    </source>
</evidence>
<dbReference type="Pfam" id="PF01593">
    <property type="entry name" value="Amino_oxidase"/>
    <property type="match status" value="1"/>
</dbReference>
<keyword evidence="5" id="KW-1003">Cell membrane</keyword>
<feature type="transmembrane region" description="Helical" evidence="14">
    <location>
        <begin position="1140"/>
        <end position="1164"/>
    </location>
</feature>
<dbReference type="Gene3D" id="1.20.1730.10">
    <property type="entry name" value="Sodium/glucose cotransporter"/>
    <property type="match status" value="3"/>
</dbReference>
<dbReference type="InterPro" id="IPR001734">
    <property type="entry name" value="Na/solute_symporter"/>
</dbReference>
<dbReference type="PANTHER" id="PTHR42985">
    <property type="entry name" value="SODIUM-COUPLED MONOCARBOXYLATE TRANSPORTER"/>
    <property type="match status" value="1"/>
</dbReference>
<feature type="binding site" evidence="13">
    <location>
        <position position="20"/>
    </location>
    <ligand>
        <name>FAD</name>
        <dbReference type="ChEBI" id="CHEBI:57692"/>
    </ligand>
</feature>
<protein>
    <recommendedName>
        <fullName evidence="14">Amine oxidase</fullName>
        <ecNumber evidence="14">1.4.3.-</ecNumber>
    </recommendedName>
</protein>
<keyword evidence="17" id="KW-1185">Reference proteome</keyword>
<keyword evidence="7 14" id="KW-1133">Transmembrane helix</keyword>
<feature type="transmembrane region" description="Helical" evidence="14">
    <location>
        <begin position="644"/>
        <end position="668"/>
    </location>
</feature>
<keyword evidence="6 14" id="KW-0812">Transmembrane</keyword>
<dbReference type="EMBL" id="KQ971381">
    <property type="protein sequence ID" value="KYB24973.1"/>
    <property type="molecule type" value="Genomic_DNA"/>
</dbReference>
<evidence type="ECO:0000313" key="16">
    <source>
        <dbReference type="EMBL" id="KYB24973.1"/>
    </source>
</evidence>
<evidence type="ECO:0000259" key="15">
    <source>
        <dbReference type="Pfam" id="PF01593"/>
    </source>
</evidence>
<evidence type="ECO:0000256" key="9">
    <source>
        <dbReference type="ARBA" id="ARBA00023053"/>
    </source>
</evidence>